<dbReference type="OrthoDB" id="242224at2157"/>
<dbReference type="EMBL" id="WOYG01000001">
    <property type="protein sequence ID" value="NLV08807.1"/>
    <property type="molecule type" value="Genomic_DNA"/>
</dbReference>
<keyword evidence="1" id="KW-1133">Transmembrane helix</keyword>
<gene>
    <name evidence="2" type="ORF">GOC74_02510</name>
</gene>
<proteinExistence type="predicted"/>
<feature type="transmembrane region" description="Helical" evidence="1">
    <location>
        <begin position="67"/>
        <end position="92"/>
    </location>
</feature>
<comment type="caution">
    <text evidence="2">The sequence shown here is derived from an EMBL/GenBank/DDBJ whole genome shotgun (WGS) entry which is preliminary data.</text>
</comment>
<dbReference type="AlphaFoldDB" id="A0A847U975"/>
<reference evidence="2" key="1">
    <citation type="submission" date="2019-12" db="EMBL/GenBank/DDBJ databases">
        <title>Whole-genome sequence of Halomicrobium mukohataei pws1.</title>
        <authorList>
            <person name="Verma D.K."/>
            <person name="Gopal K."/>
            <person name="Prasad E.S."/>
        </authorList>
    </citation>
    <scope>NUCLEOTIDE SEQUENCE</scope>
    <source>
        <strain evidence="2">Pws1</strain>
    </source>
</reference>
<protein>
    <submittedName>
        <fullName evidence="2">Uncharacterized protein</fullName>
    </submittedName>
</protein>
<dbReference type="Proteomes" id="UP000608662">
    <property type="component" value="Unassembled WGS sequence"/>
</dbReference>
<evidence type="ECO:0000313" key="2">
    <source>
        <dbReference type="EMBL" id="NLV08807.1"/>
    </source>
</evidence>
<name>A0A847U975_9EURY</name>
<evidence type="ECO:0000256" key="1">
    <source>
        <dbReference type="SAM" id="Phobius"/>
    </source>
</evidence>
<accession>A0A847U975</accession>
<feature type="transmembrane region" description="Helical" evidence="1">
    <location>
        <begin position="98"/>
        <end position="119"/>
    </location>
</feature>
<organism evidence="2 3">
    <name type="scientific">Halomicrobium mukohataei</name>
    <dbReference type="NCBI Taxonomy" id="57705"/>
    <lineage>
        <taxon>Archaea</taxon>
        <taxon>Methanobacteriati</taxon>
        <taxon>Methanobacteriota</taxon>
        <taxon>Stenosarchaea group</taxon>
        <taxon>Halobacteria</taxon>
        <taxon>Halobacteriales</taxon>
        <taxon>Haloarculaceae</taxon>
        <taxon>Halomicrobium</taxon>
    </lineage>
</organism>
<dbReference type="RefSeq" id="WP_170092770.1">
    <property type="nucleotide sequence ID" value="NZ_WOYG01000001.1"/>
</dbReference>
<keyword evidence="1" id="KW-0472">Membrane</keyword>
<sequence>MDVQDYLKEQEKQLATANVDQITPTPPLFGQGTIICTDSRLVFDTAQSVTDIRLESISEVDYSPPSYLNLSTILGVVAIFISIPLWFAIVVIPPIPSIVQIVSMVVFLVGVLLVIIGIIRAKATLVIKTGQSKYRFRGNQTDVSELPHAIRGAEIR</sequence>
<keyword evidence="1" id="KW-0812">Transmembrane</keyword>
<evidence type="ECO:0000313" key="3">
    <source>
        <dbReference type="Proteomes" id="UP000608662"/>
    </source>
</evidence>